<evidence type="ECO:0000313" key="4">
    <source>
        <dbReference type="Ensembl" id="ENSLLEP00000005512.1"/>
    </source>
</evidence>
<evidence type="ECO:0000256" key="1">
    <source>
        <dbReference type="ARBA" id="ARBA00009381"/>
    </source>
</evidence>
<comment type="similarity">
    <text evidence="1">Belongs to the gamma-glutamyltransferase family.</text>
</comment>
<dbReference type="PANTHER" id="PTHR47278">
    <property type="entry name" value="GLUTATHIONE HYDROLASE 6"/>
    <property type="match status" value="1"/>
</dbReference>
<keyword evidence="5" id="KW-1185">Reference proteome</keyword>
<keyword evidence="3" id="KW-1133">Transmembrane helix</keyword>
<accession>A0A8C5LV26</accession>
<reference evidence="4" key="1">
    <citation type="submission" date="2025-08" db="UniProtKB">
        <authorList>
            <consortium name="Ensembl"/>
        </authorList>
    </citation>
    <scope>IDENTIFICATION</scope>
</reference>
<dbReference type="AlphaFoldDB" id="A0A8C5LV26"/>
<protein>
    <submittedName>
        <fullName evidence="4">Uncharacterized protein</fullName>
    </submittedName>
</protein>
<name>A0A8C5LV26_9ANUR</name>
<evidence type="ECO:0000313" key="5">
    <source>
        <dbReference type="Proteomes" id="UP000694569"/>
    </source>
</evidence>
<dbReference type="InterPro" id="IPR029055">
    <property type="entry name" value="Ntn_hydrolases_N"/>
</dbReference>
<dbReference type="OrthoDB" id="1081007at2759"/>
<dbReference type="PRINTS" id="PR01210">
    <property type="entry name" value="GGTRANSPTASE"/>
</dbReference>
<dbReference type="GO" id="GO:0070062">
    <property type="term" value="C:extracellular exosome"/>
    <property type="evidence" value="ECO:0007669"/>
    <property type="project" value="TreeGrafter"/>
</dbReference>
<dbReference type="Pfam" id="PF01019">
    <property type="entry name" value="G_glu_transpept"/>
    <property type="match status" value="2"/>
</dbReference>
<evidence type="ECO:0000256" key="3">
    <source>
        <dbReference type="SAM" id="Phobius"/>
    </source>
</evidence>
<dbReference type="Gene3D" id="3.60.20.40">
    <property type="match status" value="1"/>
</dbReference>
<feature type="transmembrane region" description="Helical" evidence="3">
    <location>
        <begin position="45"/>
        <end position="64"/>
    </location>
</feature>
<dbReference type="Proteomes" id="UP000694569">
    <property type="component" value="Unplaced"/>
</dbReference>
<dbReference type="InterPro" id="IPR043137">
    <property type="entry name" value="GGT_ssub_C"/>
</dbReference>
<keyword evidence="3" id="KW-0812">Transmembrane</keyword>
<feature type="compositionally biased region" description="Basic and acidic residues" evidence="2">
    <location>
        <begin position="100"/>
        <end position="148"/>
    </location>
</feature>
<reference evidence="4" key="2">
    <citation type="submission" date="2025-09" db="UniProtKB">
        <authorList>
            <consortium name="Ensembl"/>
        </authorList>
    </citation>
    <scope>IDENTIFICATION</scope>
</reference>
<dbReference type="InterPro" id="IPR052688">
    <property type="entry name" value="Gamma-glutamyltransfase"/>
</dbReference>
<dbReference type="PANTHER" id="PTHR47278:SF1">
    <property type="entry name" value="GLUTATHIONE HYDROLASE 6"/>
    <property type="match status" value="1"/>
</dbReference>
<dbReference type="GeneTree" id="ENSGT00940000161883"/>
<proteinExistence type="inferred from homology"/>
<keyword evidence="3" id="KW-0472">Membrane</keyword>
<feature type="region of interest" description="Disordered" evidence="2">
    <location>
        <begin position="93"/>
        <end position="148"/>
    </location>
</feature>
<organism evidence="4 5">
    <name type="scientific">Leptobrachium leishanense</name>
    <name type="common">Leishan spiny toad</name>
    <dbReference type="NCBI Taxonomy" id="445787"/>
    <lineage>
        <taxon>Eukaryota</taxon>
        <taxon>Metazoa</taxon>
        <taxon>Chordata</taxon>
        <taxon>Craniata</taxon>
        <taxon>Vertebrata</taxon>
        <taxon>Euteleostomi</taxon>
        <taxon>Amphibia</taxon>
        <taxon>Batrachia</taxon>
        <taxon>Anura</taxon>
        <taxon>Pelobatoidea</taxon>
        <taxon>Megophryidae</taxon>
        <taxon>Leptobrachium</taxon>
    </lineage>
</organism>
<sequence>MAAGRQMVRYHKVQEAETEETEELTIYLSGISSQNVVRAHYRGTCLRICSSVLLLAVAVVFVLYELQYGSLDSASARPPGSLERSWNSSLWADTPPSSWHGEKSTGSHDHKESEEHESHDDLQDPEHHSHQHDEESDVSHPTHSHDAGTYHNAAVLSDSEICSHIGREVLASHGNVVDAGIAATLCLAVIHPHSTSLGGIFSSIFYDAEQEKAFALNALPRQSFSAQYGIPHLLQGLRKLHQKHGRSSWSHLVDSSVRLAKEGFQVDKVLAAALKAEEQKVMSSVGLCNQFCESDNAVKGAGAIVRNPTLGNVLQQVATSMADSTLPSDVIQNLLKDITGTAKETFSNELSKVDLREEEPITLHFADLMLYSTPWPSAGKILTDSLQETYRAMPVLEEPHTASSIHKAYQVLLNATLATYVKNGVGPRDTNAVILSGPVSTQGPAPVGSTLLVADKNRNIFVMCLSLNSPFGSGYVSPSTGILLSDFAYDTSPPSPMFWATPSVLLGMEDPTIMMLGSTGGSSVPFSTAQVILNHLTLEKDLQESVRVPLVNLSNDSPVSWREYLNLLTREPKNAECPASALAIEVEAEHVHVAKSPGSCCFSDGL</sequence>
<dbReference type="SUPFAM" id="SSF56235">
    <property type="entry name" value="N-terminal nucleophile aminohydrolases (Ntn hydrolases)"/>
    <property type="match status" value="1"/>
</dbReference>
<dbReference type="Ensembl" id="ENSLLET00000005753.1">
    <property type="protein sequence ID" value="ENSLLEP00000005512.1"/>
    <property type="gene ID" value="ENSLLEG00000003500.1"/>
</dbReference>
<evidence type="ECO:0000256" key="2">
    <source>
        <dbReference type="SAM" id="MobiDB-lite"/>
    </source>
</evidence>